<comment type="catalytic activity">
    <reaction evidence="1">
        <text>ATP + protein L-histidine = ADP + protein N-phospho-L-histidine.</text>
        <dbReference type="EC" id="2.7.13.3"/>
    </reaction>
</comment>
<dbReference type="InterPro" id="IPR001789">
    <property type="entry name" value="Sig_transdc_resp-reg_receiver"/>
</dbReference>
<feature type="domain" description="Response regulatory" evidence="8">
    <location>
        <begin position="19"/>
        <end position="134"/>
    </location>
</feature>
<dbReference type="EMBL" id="DSRU01000313">
    <property type="protein sequence ID" value="HFN00274.1"/>
    <property type="molecule type" value="Genomic_DNA"/>
</dbReference>
<feature type="domain" description="Histidine kinase" evidence="7">
    <location>
        <begin position="156"/>
        <end position="380"/>
    </location>
</feature>
<dbReference type="InterPro" id="IPR003594">
    <property type="entry name" value="HATPase_dom"/>
</dbReference>
<dbReference type="PANTHER" id="PTHR43547">
    <property type="entry name" value="TWO-COMPONENT HISTIDINE KINASE"/>
    <property type="match status" value="1"/>
</dbReference>
<dbReference type="AlphaFoldDB" id="A0A7C3PH80"/>
<sequence length="381" mass="43073">MLSKPLSPTIRFASSGAKRILLVNALPNIFRSIRSLLRKRGYQVDSAHSGIDALIQLEQSPPDLLLLDTATADIDGYEVTRRIRRNAELPFFPIMLVADHNHASVVKGLALGANDVIRPTVKKGELFARIQSMLKLKHSIDEQIRINQQHEDFIASLTHDLRTPLIAADHMLHLLRRGTFGKTLPEMRDSLEQVVQSNQTLLEMVDTLLEIYQYEGGCKDLHFHKVDLWELSQNVVRELTPLAMTKGLALNLTLVGVTDKTPLWVRGDRLELRRLLTNLIGNAIRYTDTGLVELRLQHLTRDSPENSSIVLEVEDTGIGIPPEEQKFLFERYRQGNHQRRGNGLGLYLSHQIVEAHQGTIKVESEVGKGSCFIVQFDLLRN</sequence>
<gene>
    <name evidence="9" type="ORF">ENR64_21525</name>
</gene>
<dbReference type="SUPFAM" id="SSF47384">
    <property type="entry name" value="Homodimeric domain of signal transducing histidine kinase"/>
    <property type="match status" value="1"/>
</dbReference>
<dbReference type="SUPFAM" id="SSF52172">
    <property type="entry name" value="CheY-like"/>
    <property type="match status" value="1"/>
</dbReference>
<keyword evidence="5" id="KW-0902">Two-component regulatory system</keyword>
<evidence type="ECO:0000256" key="2">
    <source>
        <dbReference type="ARBA" id="ARBA00012438"/>
    </source>
</evidence>
<dbReference type="PROSITE" id="PS50110">
    <property type="entry name" value="RESPONSE_REGULATORY"/>
    <property type="match status" value="1"/>
</dbReference>
<evidence type="ECO:0000256" key="6">
    <source>
        <dbReference type="PROSITE-ProRule" id="PRU00169"/>
    </source>
</evidence>
<dbReference type="GO" id="GO:0000155">
    <property type="term" value="F:phosphorelay sensor kinase activity"/>
    <property type="evidence" value="ECO:0007669"/>
    <property type="project" value="InterPro"/>
</dbReference>
<dbReference type="InterPro" id="IPR005467">
    <property type="entry name" value="His_kinase_dom"/>
</dbReference>
<dbReference type="Pfam" id="PF02518">
    <property type="entry name" value="HATPase_c"/>
    <property type="match status" value="1"/>
</dbReference>
<evidence type="ECO:0000259" key="7">
    <source>
        <dbReference type="PROSITE" id="PS50109"/>
    </source>
</evidence>
<evidence type="ECO:0000256" key="4">
    <source>
        <dbReference type="ARBA" id="ARBA00022777"/>
    </source>
</evidence>
<evidence type="ECO:0000256" key="1">
    <source>
        <dbReference type="ARBA" id="ARBA00000085"/>
    </source>
</evidence>
<dbReference type="PROSITE" id="PS50109">
    <property type="entry name" value="HIS_KIN"/>
    <property type="match status" value="1"/>
</dbReference>
<dbReference type="SMART" id="SM00388">
    <property type="entry name" value="HisKA"/>
    <property type="match status" value="1"/>
</dbReference>
<proteinExistence type="predicted"/>
<dbReference type="InterPro" id="IPR003661">
    <property type="entry name" value="HisK_dim/P_dom"/>
</dbReference>
<evidence type="ECO:0000256" key="5">
    <source>
        <dbReference type="ARBA" id="ARBA00023012"/>
    </source>
</evidence>
<evidence type="ECO:0000313" key="9">
    <source>
        <dbReference type="EMBL" id="HFN00274.1"/>
    </source>
</evidence>
<dbReference type="PRINTS" id="PR00344">
    <property type="entry name" value="BCTRLSENSOR"/>
</dbReference>
<dbReference type="Pfam" id="PF00072">
    <property type="entry name" value="Response_reg"/>
    <property type="match status" value="1"/>
</dbReference>
<feature type="modified residue" description="4-aspartylphosphate" evidence="6">
    <location>
        <position position="68"/>
    </location>
</feature>
<dbReference type="SMART" id="SM00387">
    <property type="entry name" value="HATPase_c"/>
    <property type="match status" value="1"/>
</dbReference>
<dbReference type="InterPro" id="IPR004358">
    <property type="entry name" value="Sig_transdc_His_kin-like_C"/>
</dbReference>
<keyword evidence="4 9" id="KW-0808">Transferase</keyword>
<name>A0A7C3PH80_9CYAN</name>
<reference evidence="9" key="1">
    <citation type="journal article" date="2020" name="mSystems">
        <title>Genome- and Community-Level Interaction Insights into Carbon Utilization and Element Cycling Functions of Hydrothermarchaeota in Hydrothermal Sediment.</title>
        <authorList>
            <person name="Zhou Z."/>
            <person name="Liu Y."/>
            <person name="Xu W."/>
            <person name="Pan J."/>
            <person name="Luo Z.H."/>
            <person name="Li M."/>
        </authorList>
    </citation>
    <scope>NUCLEOTIDE SEQUENCE [LARGE SCALE GENOMIC DNA]</scope>
    <source>
        <strain evidence="9">SpSt-418</strain>
    </source>
</reference>
<dbReference type="Gene3D" id="3.30.565.10">
    <property type="entry name" value="Histidine kinase-like ATPase, C-terminal domain"/>
    <property type="match status" value="1"/>
</dbReference>
<comment type="caution">
    <text evidence="9">The sequence shown here is derived from an EMBL/GenBank/DDBJ whole genome shotgun (WGS) entry which is preliminary data.</text>
</comment>
<dbReference type="InterPro" id="IPR036097">
    <property type="entry name" value="HisK_dim/P_sf"/>
</dbReference>
<dbReference type="Pfam" id="PF00512">
    <property type="entry name" value="HisKA"/>
    <property type="match status" value="1"/>
</dbReference>
<keyword evidence="4 9" id="KW-0418">Kinase</keyword>
<dbReference type="Gene3D" id="1.10.287.130">
    <property type="match status" value="1"/>
</dbReference>
<dbReference type="CDD" id="cd00082">
    <property type="entry name" value="HisKA"/>
    <property type="match status" value="1"/>
</dbReference>
<evidence type="ECO:0000259" key="8">
    <source>
        <dbReference type="PROSITE" id="PS50110"/>
    </source>
</evidence>
<accession>A0A7C3PH80</accession>
<keyword evidence="3 6" id="KW-0597">Phosphoprotein</keyword>
<dbReference type="InterPro" id="IPR011006">
    <property type="entry name" value="CheY-like_superfamily"/>
</dbReference>
<dbReference type="PANTHER" id="PTHR43547:SF2">
    <property type="entry name" value="HYBRID SIGNAL TRANSDUCTION HISTIDINE KINASE C"/>
    <property type="match status" value="1"/>
</dbReference>
<evidence type="ECO:0000256" key="3">
    <source>
        <dbReference type="ARBA" id="ARBA00022553"/>
    </source>
</evidence>
<dbReference type="InterPro" id="IPR036890">
    <property type="entry name" value="HATPase_C_sf"/>
</dbReference>
<dbReference type="SMART" id="SM00448">
    <property type="entry name" value="REC"/>
    <property type="match status" value="1"/>
</dbReference>
<dbReference type="SUPFAM" id="SSF55874">
    <property type="entry name" value="ATPase domain of HSP90 chaperone/DNA topoisomerase II/histidine kinase"/>
    <property type="match status" value="1"/>
</dbReference>
<dbReference type="Gene3D" id="3.40.50.2300">
    <property type="match status" value="1"/>
</dbReference>
<protein>
    <recommendedName>
        <fullName evidence="2">histidine kinase</fullName>
        <ecNumber evidence="2">2.7.13.3</ecNumber>
    </recommendedName>
</protein>
<dbReference type="EC" id="2.7.13.3" evidence="2"/>
<organism evidence="9">
    <name type="scientific">Oscillatoriales cyanobacterium SpSt-418</name>
    <dbReference type="NCBI Taxonomy" id="2282169"/>
    <lineage>
        <taxon>Bacteria</taxon>
        <taxon>Bacillati</taxon>
        <taxon>Cyanobacteriota</taxon>
        <taxon>Cyanophyceae</taxon>
        <taxon>Oscillatoriophycideae</taxon>
        <taxon>Oscillatoriales</taxon>
    </lineage>
</organism>